<reference evidence="3 4" key="1">
    <citation type="journal article" date="2013" name="Genome Announc.">
        <title>Draft genome sequence of an Actinobacterium, Brachybacterium muris strain UCD-AY4.</title>
        <authorList>
            <person name="Lo J.R."/>
            <person name="Lang J.M."/>
            <person name="Darling A.E."/>
            <person name="Eisen J.A."/>
            <person name="Coil D.A."/>
        </authorList>
    </citation>
    <scope>NUCLEOTIDE SEQUENCE [LARGE SCALE GENOMIC DNA]</scope>
    <source>
        <strain evidence="3 4">UCD-AY4</strain>
    </source>
</reference>
<evidence type="ECO:0000256" key="1">
    <source>
        <dbReference type="ARBA" id="ARBA00008520"/>
    </source>
</evidence>
<dbReference type="Proteomes" id="UP000019754">
    <property type="component" value="Unassembled WGS sequence"/>
</dbReference>
<dbReference type="RefSeq" id="WP_017823351.1">
    <property type="nucleotide sequence ID" value="NZ_AORC01000010.1"/>
</dbReference>
<keyword evidence="4" id="KW-1185">Reference proteome</keyword>
<gene>
    <name evidence="3" type="ORF">D641_0109110</name>
</gene>
<evidence type="ECO:0000313" key="4">
    <source>
        <dbReference type="Proteomes" id="UP000019754"/>
    </source>
</evidence>
<feature type="chain" id="PRO_5001501246" evidence="2">
    <location>
        <begin position="32"/>
        <end position="548"/>
    </location>
</feature>
<dbReference type="EMBL" id="AORC01000010">
    <property type="protein sequence ID" value="EYT49115.1"/>
    <property type="molecule type" value="Genomic_DNA"/>
</dbReference>
<evidence type="ECO:0000256" key="2">
    <source>
        <dbReference type="SAM" id="SignalP"/>
    </source>
</evidence>
<dbReference type="PANTHER" id="PTHR43649">
    <property type="entry name" value="ARABINOSE-BINDING PROTEIN-RELATED"/>
    <property type="match status" value="1"/>
</dbReference>
<keyword evidence="2" id="KW-0732">Signal</keyword>
<evidence type="ECO:0000313" key="3">
    <source>
        <dbReference type="EMBL" id="EYT49115.1"/>
    </source>
</evidence>
<proteinExistence type="inferred from homology"/>
<dbReference type="Gene3D" id="3.40.190.10">
    <property type="entry name" value="Periplasmic binding protein-like II"/>
    <property type="match status" value="2"/>
</dbReference>
<comment type="similarity">
    <text evidence="1">Belongs to the bacterial solute-binding protein 1 family.</text>
</comment>
<dbReference type="AlphaFoldDB" id="A0A022KTD9"/>
<dbReference type="SUPFAM" id="SSF53850">
    <property type="entry name" value="Periplasmic binding protein-like II"/>
    <property type="match status" value="1"/>
</dbReference>
<feature type="signal peptide" evidence="2">
    <location>
        <begin position="1"/>
        <end position="31"/>
    </location>
</feature>
<dbReference type="InterPro" id="IPR050490">
    <property type="entry name" value="Bact_solute-bd_prot1"/>
</dbReference>
<dbReference type="STRING" id="1249481.D641_0109110"/>
<sequence length="548" mass="60035">MNDLADPRRFTPSRRALLGALGIGAAFPALAACGGGDPKEEAAEDVAANAEVELPTYTEQTAVEPDIPGVNGSTPGYTTYPQDLPQTVDAPPGSGSTFTLMVPTWSAVKSNLSNAYTQALDEALGATLEYQMTTGNDYRDKQAAVFASPDDVADWVSVFGWNPPARFDQAVESVFQDLTPFIGGDKISKWKNLANLPTAAWQFGVFKGKLYGIPVPGEIVTDAIFYRGDIFEELGLEAPTNADEFLAVCEEITDPGANRWATNDMNTGAPNLMFGAPPDWRIDDGKLVYRWETQEYRDALEFQIQLFEKGLVHPDVAADTGDAKQRFESGQVAIHYDGVGAWGESTKRVQASNPDYRQVPMSGLSASGGDPIRYKGSAANFFSFLKKSDDTARIEELLGIANYLAAPFGTKEWETVNFGVEGTHFERGEGGTPEATEALANEHPGVLSTLVTGPVAKYDFTDPDHVKEYCEWMAGETQYMVEGPFYGQQVPKPAEYASLDQPMYDLEKDIVRGRKTMDDFDAAVETWRSNGGDRMREYYQGIYDELEK</sequence>
<organism evidence="3 4">
    <name type="scientific">Brachybacterium muris UCD-AY4</name>
    <dbReference type="NCBI Taxonomy" id="1249481"/>
    <lineage>
        <taxon>Bacteria</taxon>
        <taxon>Bacillati</taxon>
        <taxon>Actinomycetota</taxon>
        <taxon>Actinomycetes</taxon>
        <taxon>Micrococcales</taxon>
        <taxon>Dermabacteraceae</taxon>
        <taxon>Brachybacterium</taxon>
    </lineage>
</organism>
<dbReference type="InterPro" id="IPR006311">
    <property type="entry name" value="TAT_signal"/>
</dbReference>
<dbReference type="HOGENOM" id="CLU_035417_0_0_11"/>
<dbReference type="OrthoDB" id="2513152at2"/>
<name>A0A022KTD9_9MICO</name>
<protein>
    <submittedName>
        <fullName evidence="3">Sugar ABC transporter substrate-binding protein</fullName>
    </submittedName>
</protein>
<dbReference type="PANTHER" id="PTHR43649:SF31">
    <property type="entry name" value="SN-GLYCEROL-3-PHOSPHATE-BINDING PERIPLASMIC PROTEIN UGPB"/>
    <property type="match status" value="1"/>
</dbReference>
<comment type="caution">
    <text evidence="3">The sequence shown here is derived from an EMBL/GenBank/DDBJ whole genome shotgun (WGS) entry which is preliminary data.</text>
</comment>
<accession>A0A022KTD9</accession>
<dbReference type="PROSITE" id="PS51318">
    <property type="entry name" value="TAT"/>
    <property type="match status" value="1"/>
</dbReference>